<reference evidence="2" key="1">
    <citation type="submission" date="2022-11" db="UniProtKB">
        <authorList>
            <consortium name="WormBaseParasite"/>
        </authorList>
    </citation>
    <scope>IDENTIFICATION</scope>
</reference>
<protein>
    <submittedName>
        <fullName evidence="2">Uncharacterized protein</fullName>
    </submittedName>
</protein>
<evidence type="ECO:0000313" key="1">
    <source>
        <dbReference type="Proteomes" id="UP000887565"/>
    </source>
</evidence>
<dbReference type="AlphaFoldDB" id="A0A915J846"/>
<name>A0A915J846_ROMCU</name>
<keyword evidence="1" id="KW-1185">Reference proteome</keyword>
<accession>A0A915J846</accession>
<sequence length="168" mass="19269">MESATTLNYGIASASMRTVPKNFPNLINRQNKHFCYVCQAVICVQAALTTDCLYEKIFYRFAYGRNLTVPELYLQEHIDANSQTKCPICYQNKEGKSDNFLIGCGVELTMLDFWGVVDLVEFSILVFDEEIIDEDDDHDTWSKFLEYHSGIDEVLSKSTTDKDNTVYI</sequence>
<dbReference type="Proteomes" id="UP000887565">
    <property type="component" value="Unplaced"/>
</dbReference>
<evidence type="ECO:0000313" key="2">
    <source>
        <dbReference type="WBParaSite" id="nRc.2.0.1.t21904-RA"/>
    </source>
</evidence>
<dbReference type="WBParaSite" id="nRc.2.0.1.t21904-RA">
    <property type="protein sequence ID" value="nRc.2.0.1.t21904-RA"/>
    <property type="gene ID" value="nRc.2.0.1.g21904"/>
</dbReference>
<organism evidence="1 2">
    <name type="scientific">Romanomermis culicivorax</name>
    <name type="common">Nematode worm</name>
    <dbReference type="NCBI Taxonomy" id="13658"/>
    <lineage>
        <taxon>Eukaryota</taxon>
        <taxon>Metazoa</taxon>
        <taxon>Ecdysozoa</taxon>
        <taxon>Nematoda</taxon>
        <taxon>Enoplea</taxon>
        <taxon>Dorylaimia</taxon>
        <taxon>Mermithida</taxon>
        <taxon>Mermithoidea</taxon>
        <taxon>Mermithidae</taxon>
        <taxon>Romanomermis</taxon>
    </lineage>
</organism>
<proteinExistence type="predicted"/>